<feature type="domain" description="N-acetyltransferase" evidence="1">
    <location>
        <begin position="1"/>
        <end position="177"/>
    </location>
</feature>
<gene>
    <name evidence="2" type="ORF">VVD49_12085</name>
</gene>
<keyword evidence="3" id="KW-1185">Reference proteome</keyword>
<keyword evidence="2" id="KW-0012">Acyltransferase</keyword>
<evidence type="ECO:0000313" key="2">
    <source>
        <dbReference type="EMBL" id="MEC5386467.1"/>
    </source>
</evidence>
<dbReference type="InterPro" id="IPR050276">
    <property type="entry name" value="MshD_Acetyltransferase"/>
</dbReference>
<dbReference type="Pfam" id="PF00583">
    <property type="entry name" value="Acetyltransf_1"/>
    <property type="match status" value="1"/>
</dbReference>
<proteinExistence type="predicted"/>
<reference evidence="2 3" key="1">
    <citation type="submission" date="2024-01" db="EMBL/GenBank/DDBJ databases">
        <title>Uliginosibacterium soil sp. nov.</title>
        <authorList>
            <person name="Lv Y."/>
        </authorList>
    </citation>
    <scope>NUCLEOTIDE SEQUENCE [LARGE SCALE GENOMIC DNA]</scope>
    <source>
        <strain evidence="2 3">H3</strain>
    </source>
</reference>
<dbReference type="PANTHER" id="PTHR43617">
    <property type="entry name" value="L-AMINO ACID N-ACETYLTRANSFERASE"/>
    <property type="match status" value="1"/>
</dbReference>
<dbReference type="InterPro" id="IPR000182">
    <property type="entry name" value="GNAT_dom"/>
</dbReference>
<dbReference type="RefSeq" id="WP_327599433.1">
    <property type="nucleotide sequence ID" value="NZ_JAYXHS010000002.1"/>
</dbReference>
<evidence type="ECO:0000259" key="1">
    <source>
        <dbReference type="PROSITE" id="PS51186"/>
    </source>
</evidence>
<accession>A0ABU6K4T3</accession>
<dbReference type="EC" id="2.3.1.-" evidence="2"/>
<name>A0ABU6K4T3_9RHOO</name>
<dbReference type="PROSITE" id="PS51186">
    <property type="entry name" value="GNAT"/>
    <property type="match status" value="1"/>
</dbReference>
<sequence>MTIEPVTAADIDSFIEYLNDHLADNGVGDRYFQPMPKGTSRVLPQMEDAFRAGLGIHVGKAGWRQVWVARNSGRKIIGHIDLRSRPEPFSEHRCLLGMGVDRDHRKSGLGTALLSHAVRWATEIARLEWIDLQVLSGNEPAIRLYLRAGFIKTGELPEMFRIDGQSLSYTSMSKRLTAT</sequence>
<dbReference type="SUPFAM" id="SSF55729">
    <property type="entry name" value="Acyl-CoA N-acyltransferases (Nat)"/>
    <property type="match status" value="1"/>
</dbReference>
<keyword evidence="2" id="KW-0808">Transferase</keyword>
<evidence type="ECO:0000313" key="3">
    <source>
        <dbReference type="Proteomes" id="UP001331561"/>
    </source>
</evidence>
<dbReference type="GO" id="GO:0016746">
    <property type="term" value="F:acyltransferase activity"/>
    <property type="evidence" value="ECO:0007669"/>
    <property type="project" value="UniProtKB-KW"/>
</dbReference>
<dbReference type="EMBL" id="JAYXHS010000002">
    <property type="protein sequence ID" value="MEC5386467.1"/>
    <property type="molecule type" value="Genomic_DNA"/>
</dbReference>
<dbReference type="CDD" id="cd04301">
    <property type="entry name" value="NAT_SF"/>
    <property type="match status" value="1"/>
</dbReference>
<organism evidence="2 3">
    <name type="scientific">Uliginosibacterium silvisoli</name>
    <dbReference type="NCBI Taxonomy" id="3114758"/>
    <lineage>
        <taxon>Bacteria</taxon>
        <taxon>Pseudomonadati</taxon>
        <taxon>Pseudomonadota</taxon>
        <taxon>Betaproteobacteria</taxon>
        <taxon>Rhodocyclales</taxon>
        <taxon>Zoogloeaceae</taxon>
        <taxon>Uliginosibacterium</taxon>
    </lineage>
</organism>
<dbReference type="Proteomes" id="UP001331561">
    <property type="component" value="Unassembled WGS sequence"/>
</dbReference>
<protein>
    <submittedName>
        <fullName evidence="2">GNAT family N-acetyltransferase</fullName>
        <ecNumber evidence="2">2.3.1.-</ecNumber>
    </submittedName>
</protein>
<comment type="caution">
    <text evidence="2">The sequence shown here is derived from an EMBL/GenBank/DDBJ whole genome shotgun (WGS) entry which is preliminary data.</text>
</comment>
<dbReference type="Gene3D" id="3.40.630.30">
    <property type="match status" value="1"/>
</dbReference>
<dbReference type="PANTHER" id="PTHR43617:SF34">
    <property type="entry name" value="PUTATIVE-RELATED"/>
    <property type="match status" value="1"/>
</dbReference>
<dbReference type="InterPro" id="IPR016181">
    <property type="entry name" value="Acyl_CoA_acyltransferase"/>
</dbReference>